<evidence type="ECO:0008006" key="5">
    <source>
        <dbReference type="Google" id="ProtNLM"/>
    </source>
</evidence>
<keyword evidence="1" id="KW-0175">Coiled coil</keyword>
<name>A0A9W9VIU9_9EURO</name>
<dbReference type="GeneID" id="81457228"/>
<dbReference type="RefSeq" id="XP_056582180.1">
    <property type="nucleotide sequence ID" value="XM_056718045.1"/>
</dbReference>
<evidence type="ECO:0000256" key="1">
    <source>
        <dbReference type="SAM" id="Coils"/>
    </source>
</evidence>
<proteinExistence type="predicted"/>
<dbReference type="EMBL" id="JAPZBT010000001">
    <property type="protein sequence ID" value="KAJ5382404.1"/>
    <property type="molecule type" value="Genomic_DNA"/>
</dbReference>
<protein>
    <recommendedName>
        <fullName evidence="5">Fungal N-terminal domain-containing protein</fullName>
    </recommendedName>
</protein>
<feature type="coiled-coil region" evidence="1">
    <location>
        <begin position="71"/>
        <end position="101"/>
    </location>
</feature>
<accession>A0A9W9VIU9</accession>
<gene>
    <name evidence="3" type="ORF">N7517_000315</name>
</gene>
<keyword evidence="4" id="KW-1185">Reference proteome</keyword>
<evidence type="ECO:0000313" key="4">
    <source>
        <dbReference type="Proteomes" id="UP001147752"/>
    </source>
</evidence>
<reference evidence="3" key="1">
    <citation type="submission" date="2022-12" db="EMBL/GenBank/DDBJ databases">
        <authorList>
            <person name="Petersen C."/>
        </authorList>
    </citation>
    <scope>NUCLEOTIDE SEQUENCE</scope>
    <source>
        <strain evidence="3">IBT 3081</strain>
    </source>
</reference>
<organism evidence="3 4">
    <name type="scientific">Penicillium concentricum</name>
    <dbReference type="NCBI Taxonomy" id="293559"/>
    <lineage>
        <taxon>Eukaryota</taxon>
        <taxon>Fungi</taxon>
        <taxon>Dikarya</taxon>
        <taxon>Ascomycota</taxon>
        <taxon>Pezizomycotina</taxon>
        <taxon>Eurotiomycetes</taxon>
        <taxon>Eurotiomycetidae</taxon>
        <taxon>Eurotiales</taxon>
        <taxon>Aspergillaceae</taxon>
        <taxon>Penicillium</taxon>
    </lineage>
</organism>
<reference evidence="3" key="2">
    <citation type="journal article" date="2023" name="IMA Fungus">
        <title>Comparative genomic study of the Penicillium genus elucidates a diverse pangenome and 15 lateral gene transfer events.</title>
        <authorList>
            <person name="Petersen C."/>
            <person name="Sorensen T."/>
            <person name="Nielsen M.R."/>
            <person name="Sondergaard T.E."/>
            <person name="Sorensen J.L."/>
            <person name="Fitzpatrick D.A."/>
            <person name="Frisvad J.C."/>
            <person name="Nielsen K.L."/>
        </authorList>
    </citation>
    <scope>NUCLEOTIDE SEQUENCE</scope>
    <source>
        <strain evidence="3">IBT 3081</strain>
    </source>
</reference>
<dbReference type="Proteomes" id="UP001147752">
    <property type="component" value="Unassembled WGS sequence"/>
</dbReference>
<evidence type="ECO:0000313" key="3">
    <source>
        <dbReference type="EMBL" id="KAJ5382404.1"/>
    </source>
</evidence>
<evidence type="ECO:0000256" key="2">
    <source>
        <dbReference type="SAM" id="MobiDB-lite"/>
    </source>
</evidence>
<feature type="region of interest" description="Disordered" evidence="2">
    <location>
        <begin position="207"/>
        <end position="229"/>
    </location>
</feature>
<dbReference type="AlphaFoldDB" id="A0A9W9VIU9"/>
<dbReference type="OrthoDB" id="1577640at2759"/>
<comment type="caution">
    <text evidence="3">The sequence shown here is derived from an EMBL/GenBank/DDBJ whole genome shotgun (WGS) entry which is preliminary data.</text>
</comment>
<feature type="compositionally biased region" description="Polar residues" evidence="2">
    <location>
        <begin position="216"/>
        <end position="229"/>
    </location>
</feature>
<sequence>MSDPLSVAGTAVGIISLGLQVCGEIVSFCQAWRGFDEDIQNIGQKANGLCMPLRSLRQLIKDFRTTDPTIANDLEEKAKSIEEAIKRLKTAVDRYARTTSEQGSLRFQLKKAAYPFRKEWLRDMADDLDSVQGVLATALLIYSAQNTRAVLGKMTQEMQAMHLTLRDIPKQFMPPPSLLQSWCAQGEQLSGLSSSLQIATRGDHMIKSASVEMNRDGTSPSSYKTEATRDTSIAYQDRNPANSGCKPRSRPSRKETEVIKASYYYCSHLLGFAIEATFSLKRGAGGYSIAPFLHLQTLLDKRKSLGYRLCKEFRFKVLFGCAAPDEFELLVNHTLQYLQWAFDLQKATPFELIEHCGQELSLFDLFYNYRGRSIDSGRSDHFHRLLNFLLDCGSKPNAKHHHITAWYRDEFTIFREECSLGSRLLDLGYSFTIHAPESLADRQGIQHLLSQNNDCPQYLQESEGELRDALNLGTASPNDMIDDTWFLIDYAFGWPKGIQILLEAGAAPGYITSGLRYVEDDNMENTYHSVKLLIEAGWPFSWDDIYECQNFKGSGKIKSLLVNELATRRKRLWHLAQSCLPAGQLPKLISDDEKTGKATILDIHTADIHARLVNEEIYIDPILHPAYFDDEIAYGSVYHYHFSADTLEELYQVGFRGVNQLNSQGVMPLMTSARDIHGSRVGRSAGRNDMERMAWLVSKGADPYQEVPGTSATTAHHLGLKIVDYFFESFDRSEGVGLDPLEQYRAWEQTVVELGKRIFLLPSVWDGCVCACSPGGCTAMSVLLRHIFDFFYGYKNGDISFWFQEFIQFLLWWTRRNAETGWEIVRFLTFDALGLEHSCCIENYEFPILRYTPCGFKLKSREEEEAEEIRDEENLRIMDFEKLLDELKIKFDDLGQPVMEFLEEYWYPRMIEYLSHRDPYDEEHVIESRRIGVELEPEEWVVPNRVSMLIGSKIMYKIST</sequence>